<dbReference type="Proteomes" id="UP000248925">
    <property type="component" value="Unassembled WGS sequence"/>
</dbReference>
<evidence type="ECO:0000313" key="3">
    <source>
        <dbReference type="Proteomes" id="UP000248925"/>
    </source>
</evidence>
<accession>A0A2W4ENA3</accession>
<comment type="caution">
    <text evidence="2">The sequence shown here is derived from an EMBL/GenBank/DDBJ whole genome shotgun (WGS) entry which is preliminary data.</text>
</comment>
<keyword evidence="3" id="KW-1185">Reference proteome</keyword>
<organism evidence="2 3">
    <name type="scientific">Rhizobium tubonense</name>
    <dbReference type="NCBI Taxonomy" id="484088"/>
    <lineage>
        <taxon>Bacteria</taxon>
        <taxon>Pseudomonadati</taxon>
        <taxon>Pseudomonadota</taxon>
        <taxon>Alphaproteobacteria</taxon>
        <taxon>Hyphomicrobiales</taxon>
        <taxon>Rhizobiaceae</taxon>
        <taxon>Rhizobium/Agrobacterium group</taxon>
        <taxon>Rhizobium</taxon>
    </lineage>
</organism>
<sequence length="89" mass="9859">MWDMVRERMLRDQAHHQRADDAASPFRRGKGRGQRNENLGHTVNNARSRLAATRMAMFGAAALRVPGSAANAVNWARANRRMRSSSGAA</sequence>
<feature type="region of interest" description="Disordered" evidence="1">
    <location>
        <begin position="1"/>
        <end position="40"/>
    </location>
</feature>
<dbReference type="EMBL" id="PCDP01000028">
    <property type="protein sequence ID" value="PZM15106.1"/>
    <property type="molecule type" value="Genomic_DNA"/>
</dbReference>
<evidence type="ECO:0000256" key="1">
    <source>
        <dbReference type="SAM" id="MobiDB-lite"/>
    </source>
</evidence>
<gene>
    <name evidence="2" type="ORF">CPY51_08670</name>
</gene>
<name>A0A2W4ENA3_9HYPH</name>
<proteinExistence type="predicted"/>
<reference evidence="2 3" key="1">
    <citation type="journal article" date="2018" name="Sci. Rep.">
        <title>Rhizobium tumorigenes sp. nov., a novel plant tumorigenic bacterium isolated from cane gall tumors on thornless blackberry.</title>
        <authorList>
            <person name="Kuzmanovi N."/>
            <person name="Smalla K."/>
            <person name="Gronow S."/>
            <person name="PuBawska J."/>
        </authorList>
    </citation>
    <scope>NUCLEOTIDE SEQUENCE [LARGE SCALE GENOMIC DNA]</scope>
    <source>
        <strain evidence="2 3">CCBAU 85046</strain>
    </source>
</reference>
<feature type="compositionally biased region" description="Basic and acidic residues" evidence="1">
    <location>
        <begin position="1"/>
        <end position="21"/>
    </location>
</feature>
<evidence type="ECO:0000313" key="2">
    <source>
        <dbReference type="EMBL" id="PZM15106.1"/>
    </source>
</evidence>
<dbReference type="AlphaFoldDB" id="A0A2W4ENA3"/>
<protein>
    <submittedName>
        <fullName evidence="2">Uncharacterized protein</fullName>
    </submittedName>
</protein>